<comment type="similarity">
    <text evidence="9">Belongs to the TatB family.</text>
</comment>
<feature type="compositionally biased region" description="Basic and acidic residues" evidence="10">
    <location>
        <begin position="134"/>
        <end position="148"/>
    </location>
</feature>
<evidence type="ECO:0000313" key="11">
    <source>
        <dbReference type="EMBL" id="MCL9819108.1"/>
    </source>
</evidence>
<evidence type="ECO:0000256" key="3">
    <source>
        <dbReference type="ARBA" id="ARBA00022475"/>
    </source>
</evidence>
<comment type="subcellular location">
    <subcellularLocation>
        <location evidence="9">Cell membrane</location>
        <topology evidence="9">Single-pass membrane protein</topology>
    </subcellularLocation>
    <subcellularLocation>
        <location evidence="1">Membrane</location>
        <topology evidence="1">Single-pass membrane protein</topology>
    </subcellularLocation>
</comment>
<evidence type="ECO:0000256" key="4">
    <source>
        <dbReference type="ARBA" id="ARBA00022692"/>
    </source>
</evidence>
<dbReference type="RefSeq" id="WP_112057491.1">
    <property type="nucleotide sequence ID" value="NZ_JAMOKX010000002.1"/>
</dbReference>
<keyword evidence="2 9" id="KW-0813">Transport</keyword>
<evidence type="ECO:0000256" key="2">
    <source>
        <dbReference type="ARBA" id="ARBA00022448"/>
    </source>
</evidence>
<keyword evidence="12" id="KW-1185">Reference proteome</keyword>
<dbReference type="Pfam" id="PF02416">
    <property type="entry name" value="TatA_B_E"/>
    <property type="match status" value="1"/>
</dbReference>
<dbReference type="PRINTS" id="PR01506">
    <property type="entry name" value="TATBPROTEIN"/>
</dbReference>
<evidence type="ECO:0000256" key="10">
    <source>
        <dbReference type="SAM" id="MobiDB-lite"/>
    </source>
</evidence>
<evidence type="ECO:0000256" key="6">
    <source>
        <dbReference type="ARBA" id="ARBA00022989"/>
    </source>
</evidence>
<gene>
    <name evidence="11" type="primary">tatB</name>
    <name evidence="11" type="ORF">NCR95_02825</name>
</gene>
<dbReference type="Gene3D" id="1.20.5.3310">
    <property type="match status" value="1"/>
</dbReference>
<dbReference type="InterPro" id="IPR018448">
    <property type="entry name" value="TatB"/>
</dbReference>
<comment type="caution">
    <text evidence="11">The sequence shown here is derived from an EMBL/GenBank/DDBJ whole genome shotgun (WGS) entry which is preliminary data.</text>
</comment>
<feature type="compositionally biased region" description="Polar residues" evidence="10">
    <location>
        <begin position="108"/>
        <end position="119"/>
    </location>
</feature>
<dbReference type="EMBL" id="JAMOKX010000002">
    <property type="protein sequence ID" value="MCL9819108.1"/>
    <property type="molecule type" value="Genomic_DNA"/>
</dbReference>
<keyword evidence="4 9" id="KW-0812">Transmembrane</keyword>
<dbReference type="PANTHER" id="PTHR33162">
    <property type="entry name" value="SEC-INDEPENDENT PROTEIN TRANSLOCASE PROTEIN TATA, CHLOROPLASTIC"/>
    <property type="match status" value="1"/>
</dbReference>
<proteinExistence type="inferred from homology"/>
<keyword evidence="3 9" id="KW-1003">Cell membrane</keyword>
<dbReference type="Proteomes" id="UP001057522">
    <property type="component" value="Unassembled WGS sequence"/>
</dbReference>
<dbReference type="PANTHER" id="PTHR33162:SF1">
    <property type="entry name" value="SEC-INDEPENDENT PROTEIN TRANSLOCASE PROTEIN TATA, CHLOROPLASTIC"/>
    <property type="match status" value="1"/>
</dbReference>
<sequence>MFGMGFFEILVIAAVAIIFLGPEKLPKALVDVAKFIKAVKRTMDDAKESLDREVNLNKIKEDALAYKNSLTQGVENFTKEMDLKELSSLDFEEDLKPQISETKEAPLTPNNTNPQTSNVKEGVKPLQTKQTLSFKEDAKSEEKSIKNQ</sequence>
<keyword evidence="5 9" id="KW-0653">Protein transport</keyword>
<protein>
    <recommendedName>
        <fullName evidence="9">Sec-independent protein translocase protein TatB homolog</fullName>
    </recommendedName>
</protein>
<keyword evidence="6 9" id="KW-1133">Transmembrane helix</keyword>
<organism evidence="11 12">
    <name type="scientific">Helicobacter colisuis</name>
    <dbReference type="NCBI Taxonomy" id="2949739"/>
    <lineage>
        <taxon>Bacteria</taxon>
        <taxon>Pseudomonadati</taxon>
        <taxon>Campylobacterota</taxon>
        <taxon>Epsilonproteobacteria</taxon>
        <taxon>Campylobacterales</taxon>
        <taxon>Helicobacteraceae</taxon>
        <taxon>Helicobacter</taxon>
    </lineage>
</organism>
<name>A0ABT0TT70_9HELI</name>
<feature type="region of interest" description="Disordered" evidence="10">
    <location>
        <begin position="95"/>
        <end position="148"/>
    </location>
</feature>
<keyword evidence="7 9" id="KW-0811">Translocation</keyword>
<dbReference type="InterPro" id="IPR003369">
    <property type="entry name" value="TatA/B/E"/>
</dbReference>
<evidence type="ECO:0000256" key="8">
    <source>
        <dbReference type="ARBA" id="ARBA00023136"/>
    </source>
</evidence>
<accession>A0ABT0TT70</accession>
<keyword evidence="8 9" id="KW-0472">Membrane</keyword>
<reference evidence="11" key="1">
    <citation type="submission" date="2022-06" db="EMBL/GenBank/DDBJ databases">
        <title>Helicobacter colisuis sp. nov.</title>
        <authorList>
            <person name="Papic B."/>
            <person name="Gruntar I."/>
        </authorList>
    </citation>
    <scope>NUCLEOTIDE SEQUENCE</scope>
    <source>
        <strain evidence="11">11154-15</strain>
    </source>
</reference>
<dbReference type="NCBIfam" id="TIGR01410">
    <property type="entry name" value="tatB"/>
    <property type="match status" value="1"/>
</dbReference>
<dbReference type="HAMAP" id="MF_00237">
    <property type="entry name" value="TatB"/>
    <property type="match status" value="1"/>
</dbReference>
<evidence type="ECO:0000256" key="9">
    <source>
        <dbReference type="HAMAP-Rule" id="MF_00237"/>
    </source>
</evidence>
<evidence type="ECO:0000256" key="5">
    <source>
        <dbReference type="ARBA" id="ARBA00022927"/>
    </source>
</evidence>
<evidence type="ECO:0000313" key="12">
    <source>
        <dbReference type="Proteomes" id="UP001057522"/>
    </source>
</evidence>
<evidence type="ECO:0000256" key="1">
    <source>
        <dbReference type="ARBA" id="ARBA00004167"/>
    </source>
</evidence>
<evidence type="ECO:0000256" key="7">
    <source>
        <dbReference type="ARBA" id="ARBA00023010"/>
    </source>
</evidence>